<comment type="caution">
    <text evidence="3">The sequence shown here is derived from an EMBL/GenBank/DDBJ whole genome shotgun (WGS) entry which is preliminary data.</text>
</comment>
<evidence type="ECO:0000256" key="1">
    <source>
        <dbReference type="SAM" id="Phobius"/>
    </source>
</evidence>
<accession>A0ABP5SE57</accession>
<keyword evidence="1" id="KW-1133">Transmembrane helix</keyword>
<protein>
    <recommendedName>
        <fullName evidence="2">DUF6234 domain-containing protein</fullName>
    </recommendedName>
</protein>
<dbReference type="EMBL" id="BAAASD010000003">
    <property type="protein sequence ID" value="GAA2329231.1"/>
    <property type="molecule type" value="Genomic_DNA"/>
</dbReference>
<reference evidence="4" key="1">
    <citation type="journal article" date="2019" name="Int. J. Syst. Evol. Microbiol.">
        <title>The Global Catalogue of Microorganisms (GCM) 10K type strain sequencing project: providing services to taxonomists for standard genome sequencing and annotation.</title>
        <authorList>
            <consortium name="The Broad Institute Genomics Platform"/>
            <consortium name="The Broad Institute Genome Sequencing Center for Infectious Disease"/>
            <person name="Wu L."/>
            <person name="Ma J."/>
        </authorList>
    </citation>
    <scope>NUCLEOTIDE SEQUENCE [LARGE SCALE GENOMIC DNA]</scope>
    <source>
        <strain evidence="4">JCM 4316</strain>
    </source>
</reference>
<keyword evidence="1" id="KW-0812">Transmembrane</keyword>
<dbReference type="Proteomes" id="UP001500253">
    <property type="component" value="Unassembled WGS sequence"/>
</dbReference>
<organism evidence="3 4">
    <name type="scientific">Streptomyces cuspidosporus</name>
    <dbReference type="NCBI Taxonomy" id="66882"/>
    <lineage>
        <taxon>Bacteria</taxon>
        <taxon>Bacillati</taxon>
        <taxon>Actinomycetota</taxon>
        <taxon>Actinomycetes</taxon>
        <taxon>Kitasatosporales</taxon>
        <taxon>Streptomycetaceae</taxon>
        <taxon>Streptomyces</taxon>
    </lineage>
</organism>
<feature type="transmembrane region" description="Helical" evidence="1">
    <location>
        <begin position="74"/>
        <end position="92"/>
    </location>
</feature>
<sequence length="122" mass="12501">MTEQPGRGCASCALAVVQLVVVAVLFAGAWAEEYFSWDPQSIPGPVGPYIVKMGVVAGIAAVAGIIAGVRGSGAVAYGQALVVVVTLIAMAVTDAMGDSAHEEHRRRECYDAPADPGCADVR</sequence>
<dbReference type="Pfam" id="PF19747">
    <property type="entry name" value="DUF6234"/>
    <property type="match status" value="1"/>
</dbReference>
<feature type="domain" description="DUF6234" evidence="2">
    <location>
        <begin position="8"/>
        <end position="118"/>
    </location>
</feature>
<evidence type="ECO:0000313" key="4">
    <source>
        <dbReference type="Proteomes" id="UP001500253"/>
    </source>
</evidence>
<gene>
    <name evidence="3" type="ORF">GCM10010246_09880</name>
</gene>
<name>A0ABP5SE57_9ACTN</name>
<feature type="transmembrane region" description="Helical" evidence="1">
    <location>
        <begin position="47"/>
        <end position="67"/>
    </location>
</feature>
<keyword evidence="1" id="KW-0472">Membrane</keyword>
<evidence type="ECO:0000259" key="2">
    <source>
        <dbReference type="Pfam" id="PF19747"/>
    </source>
</evidence>
<dbReference type="InterPro" id="IPR046201">
    <property type="entry name" value="DUF6234"/>
</dbReference>
<evidence type="ECO:0000313" key="3">
    <source>
        <dbReference type="EMBL" id="GAA2329231.1"/>
    </source>
</evidence>
<dbReference type="RefSeq" id="WP_346173239.1">
    <property type="nucleotide sequence ID" value="NZ_BAAASD010000003.1"/>
</dbReference>
<proteinExistence type="predicted"/>
<keyword evidence="4" id="KW-1185">Reference proteome</keyword>